<dbReference type="PANTHER" id="PTHR23026">
    <property type="entry name" value="NADPH NITROREDUCTASE"/>
    <property type="match status" value="1"/>
</dbReference>
<keyword evidence="2" id="KW-1185">Reference proteome</keyword>
<dbReference type="Proteomes" id="UP000032221">
    <property type="component" value="Unassembled WGS sequence"/>
</dbReference>
<dbReference type="EMBL" id="JXST01000013">
    <property type="protein sequence ID" value="KIU16897.1"/>
    <property type="molecule type" value="Genomic_DNA"/>
</dbReference>
<accession>A0A0D1LEM3</accession>
<name>A0A0D1LEM3_9MYCO</name>
<dbReference type="Gene3D" id="3.40.109.10">
    <property type="entry name" value="NADH Oxidase"/>
    <property type="match status" value="1"/>
</dbReference>
<organism evidence="1 2">
    <name type="scientific">Mycolicibacterium llatzerense</name>
    <dbReference type="NCBI Taxonomy" id="280871"/>
    <lineage>
        <taxon>Bacteria</taxon>
        <taxon>Bacillati</taxon>
        <taxon>Actinomycetota</taxon>
        <taxon>Actinomycetes</taxon>
        <taxon>Mycobacteriales</taxon>
        <taxon>Mycobacteriaceae</taxon>
        <taxon>Mycolicibacterium</taxon>
    </lineage>
</organism>
<dbReference type="PANTHER" id="PTHR23026:SF123">
    <property type="entry name" value="NAD(P)H NITROREDUCTASE RV3131-RELATED"/>
    <property type="match status" value="1"/>
</dbReference>
<dbReference type="NCBIfam" id="NF047509">
    <property type="entry name" value="Rv3131_FMN_oxido"/>
    <property type="match status" value="1"/>
</dbReference>
<dbReference type="GO" id="GO:0016491">
    <property type="term" value="F:oxidoreductase activity"/>
    <property type="evidence" value="ECO:0007669"/>
    <property type="project" value="InterPro"/>
</dbReference>
<proteinExistence type="predicted"/>
<dbReference type="RefSeq" id="WP_043985733.1">
    <property type="nucleotide sequence ID" value="NZ_JXST01000013.1"/>
</dbReference>
<evidence type="ECO:0000313" key="1">
    <source>
        <dbReference type="EMBL" id="KIU16897.1"/>
    </source>
</evidence>
<reference evidence="1 2" key="1">
    <citation type="submission" date="2015-01" db="EMBL/GenBank/DDBJ databases">
        <title>Genome sequence of Mycobacterium llatzerense and Mycobacterium immunogenum recovered from brain abscess.</title>
        <authorList>
            <person name="Greninger A.L."/>
            <person name="Langelier C."/>
            <person name="Cunningham G."/>
            <person name="Chiu C.Y."/>
            <person name="Miller S."/>
        </authorList>
    </citation>
    <scope>NUCLEOTIDE SEQUENCE [LARGE SCALE GENOMIC DNA]</scope>
    <source>
        <strain evidence="1 2">CLUC14</strain>
    </source>
</reference>
<gene>
    <name evidence="1" type="ORF">TL10_11400</name>
</gene>
<comment type="caution">
    <text evidence="1">The sequence shown here is derived from an EMBL/GenBank/DDBJ whole genome shotgun (WGS) entry which is preliminary data.</text>
</comment>
<dbReference type="SUPFAM" id="SSF55469">
    <property type="entry name" value="FMN-dependent nitroreductase-like"/>
    <property type="match status" value="1"/>
</dbReference>
<dbReference type="STRING" id="280871.TL10_11400"/>
<sequence length="332" mass="36457">MTRTSIPLQEVKDAVLLACRAPSFHNSQPWKWVLESSTLKLYLDTDRLVTTDSSGRQALLSCGVALDHLRVAMAAAGWISNIDRFPNPDDHHHLADIRFRPASGVTAAQRRAADAILCRRTDRLPFGAVDDRPAFDKLLRLAVGNRPTHVDVLSAQQRTNLAEASRLADVLRMYDAVYHAELDWWTRSFGTTTGIPKSALVSAPESDRVAIGRSFPLTNTRERRQHAGDDQATVVVISALGDTRGDIFACGETLSAILLEATIAGLASCTLTHITEHPATCDIVSALTGHPLPQVLVRIGTAPALDDVPPPTPRRQLSDVFRFRPDRSHYRN</sequence>
<protein>
    <submittedName>
        <fullName evidence="1">NAD(P)H nitroreductase</fullName>
    </submittedName>
</protein>
<evidence type="ECO:0000313" key="2">
    <source>
        <dbReference type="Proteomes" id="UP000032221"/>
    </source>
</evidence>
<dbReference type="AlphaFoldDB" id="A0A0D1LEM3"/>
<dbReference type="PATRIC" id="fig|280871.6.peg.2365"/>
<dbReference type="OrthoDB" id="8156917at2"/>
<dbReference type="InterPro" id="IPR000415">
    <property type="entry name" value="Nitroreductase-like"/>
</dbReference>
<dbReference type="InterPro" id="IPR050627">
    <property type="entry name" value="Nitroreductase/BluB"/>
</dbReference>